<dbReference type="EMBL" id="JARQZJ010000121">
    <property type="protein sequence ID" value="KAK9888913.1"/>
    <property type="molecule type" value="Genomic_DNA"/>
</dbReference>
<dbReference type="PANTHER" id="PTHR34649">
    <property type="entry name" value="CILIA- AND FLAGELLA-ASSOCIATED PROTEIN 99"/>
    <property type="match status" value="1"/>
</dbReference>
<feature type="coiled-coil region" evidence="1">
    <location>
        <begin position="386"/>
        <end position="450"/>
    </location>
</feature>
<dbReference type="PANTHER" id="PTHR34649:SF1">
    <property type="entry name" value="CILIA- AND FLAGELLA-ASSOCIATED PROTEIN 99"/>
    <property type="match status" value="1"/>
</dbReference>
<sequence length="562" mass="67145">MNVEIFKKIYHLCEDYSKTEFLTPTDYIDTNVANIDEDVLFHFINLHRHDAILRDISDHFLKLNEIITSINMKRLKVIFYILIFALKSHNISKIQEIFIVLSKIRYVKQILLYYDDEENLIHTAEIALKSFDNEYVMNNIIQPILHNKQKFHKLLDFLNEREYKLYHKDVTVPIELNVAKRSYKIPIVPVNTPIEPMPFQANKIPKTTYLGDTNVQKKIQEEHEKNRAKAIQLLEKVKSEPNHESIPKEKKTEVEVTKEIKRKPIKLFIKKNVPIKKNLTTVMREAALYAKGKEYCIKEIDDILKGGVDTKLAKEFEEEMREIEKQKQIKEVERNRLKCLLSHEDAIIAKCKVRELNKQKKMAFLEEQKETKRRLVEWKLREKEKYRLYIQEAQESNRRAKESEEKLMEEKIQNARLLQWETKMLLNKAMEEKEQELARKMHMIQEIKAMHNVRGVEMGKQFDKTECSNLGLLCEMSIAELEERLHLMKAQMEEDLNEKRKCIMKMKNEKQKLIEEAENFIKQNREIKQKVQTVTVLKLEESPEIRELREKLDIARKIRRSM</sequence>
<feature type="coiled-coil region" evidence="1">
    <location>
        <begin position="478"/>
        <end position="530"/>
    </location>
</feature>
<dbReference type="Proteomes" id="UP001431783">
    <property type="component" value="Unassembled WGS sequence"/>
</dbReference>
<evidence type="ECO:0000313" key="2">
    <source>
        <dbReference type="EMBL" id="KAK9888913.1"/>
    </source>
</evidence>
<accession>A0AAW1V693</accession>
<keyword evidence="3" id="KW-1185">Reference proteome</keyword>
<dbReference type="AlphaFoldDB" id="A0AAW1V693"/>
<keyword evidence="1" id="KW-0175">Coiled coil</keyword>
<reference evidence="2 3" key="1">
    <citation type="submission" date="2023-03" db="EMBL/GenBank/DDBJ databases">
        <title>Genome insight into feeding habits of ladybird beetles.</title>
        <authorList>
            <person name="Li H.-S."/>
            <person name="Huang Y.-H."/>
            <person name="Pang H."/>
        </authorList>
    </citation>
    <scope>NUCLEOTIDE SEQUENCE [LARGE SCALE GENOMIC DNA]</scope>
    <source>
        <strain evidence="2">SYSU_2023b</strain>
        <tissue evidence="2">Whole body</tissue>
    </source>
</reference>
<name>A0AAW1V693_9CUCU</name>
<evidence type="ECO:0000256" key="1">
    <source>
        <dbReference type="SAM" id="Coils"/>
    </source>
</evidence>
<proteinExistence type="predicted"/>
<feature type="coiled-coil region" evidence="1">
    <location>
        <begin position="313"/>
        <end position="340"/>
    </location>
</feature>
<evidence type="ECO:0008006" key="4">
    <source>
        <dbReference type="Google" id="ProtNLM"/>
    </source>
</evidence>
<organism evidence="2 3">
    <name type="scientific">Henosepilachna vigintioctopunctata</name>
    <dbReference type="NCBI Taxonomy" id="420089"/>
    <lineage>
        <taxon>Eukaryota</taxon>
        <taxon>Metazoa</taxon>
        <taxon>Ecdysozoa</taxon>
        <taxon>Arthropoda</taxon>
        <taxon>Hexapoda</taxon>
        <taxon>Insecta</taxon>
        <taxon>Pterygota</taxon>
        <taxon>Neoptera</taxon>
        <taxon>Endopterygota</taxon>
        <taxon>Coleoptera</taxon>
        <taxon>Polyphaga</taxon>
        <taxon>Cucujiformia</taxon>
        <taxon>Coccinelloidea</taxon>
        <taxon>Coccinellidae</taxon>
        <taxon>Epilachninae</taxon>
        <taxon>Epilachnini</taxon>
        <taxon>Henosepilachna</taxon>
    </lineage>
</organism>
<gene>
    <name evidence="2" type="ORF">WA026_001134</name>
</gene>
<evidence type="ECO:0000313" key="3">
    <source>
        <dbReference type="Proteomes" id="UP001431783"/>
    </source>
</evidence>
<comment type="caution">
    <text evidence="2">The sequence shown here is derived from an EMBL/GenBank/DDBJ whole genome shotgun (WGS) entry which is preliminary data.</text>
</comment>
<protein>
    <recommendedName>
        <fullName evidence="4">Cilia- and flagella-associated protein 99-like</fullName>
    </recommendedName>
</protein>
<dbReference type="InterPro" id="IPR039341">
    <property type="entry name" value="CFAP99"/>
</dbReference>